<dbReference type="RefSeq" id="WP_067664748.1">
    <property type="nucleotide sequence ID" value="NZ_FQXG01000008.1"/>
</dbReference>
<dbReference type="InterPro" id="IPR051174">
    <property type="entry name" value="Cytochrome_c-type_ET"/>
</dbReference>
<evidence type="ECO:0000256" key="5">
    <source>
        <dbReference type="ARBA" id="ARBA00022617"/>
    </source>
</evidence>
<organism evidence="17 18">
    <name type="scientific">Ferrimonas marina</name>
    <dbReference type="NCBI Taxonomy" id="299255"/>
    <lineage>
        <taxon>Bacteria</taxon>
        <taxon>Pseudomonadati</taxon>
        <taxon>Pseudomonadota</taxon>
        <taxon>Gammaproteobacteria</taxon>
        <taxon>Alteromonadales</taxon>
        <taxon>Ferrimonadaceae</taxon>
        <taxon>Ferrimonas</taxon>
    </lineage>
</organism>
<feature type="transmembrane region" description="Helical" evidence="15">
    <location>
        <begin position="12"/>
        <end position="33"/>
    </location>
</feature>
<name>A0A1M5YVC1_9GAMM</name>
<dbReference type="InterPro" id="IPR036280">
    <property type="entry name" value="Multihaem_cyt_sf"/>
</dbReference>
<dbReference type="InterPro" id="IPR005126">
    <property type="entry name" value="NapC/NirT_cyt_c_N"/>
</dbReference>
<evidence type="ECO:0000256" key="13">
    <source>
        <dbReference type="PIRSR" id="PIRSR000013-1"/>
    </source>
</evidence>
<keyword evidence="10 12" id="KW-0408">Iron</keyword>
<keyword evidence="7 12" id="KW-0479">Metal-binding</keyword>
<evidence type="ECO:0000256" key="10">
    <source>
        <dbReference type="ARBA" id="ARBA00023004"/>
    </source>
</evidence>
<comment type="PTM">
    <text evidence="12">Binds 4 heme groups per subunit.</text>
</comment>
<dbReference type="GO" id="GO:0046872">
    <property type="term" value="F:metal ion binding"/>
    <property type="evidence" value="ECO:0007669"/>
    <property type="project" value="UniProtKB-KW"/>
</dbReference>
<dbReference type="InterPro" id="IPR038266">
    <property type="entry name" value="NapC/NirT_cytc_sf"/>
</dbReference>
<feature type="binding site" description="covalent" evidence="13">
    <location>
        <position position="136"/>
    </location>
    <ligand>
        <name>heme</name>
        <dbReference type="ChEBI" id="CHEBI:30413"/>
        <label>4</label>
    </ligand>
</feature>
<evidence type="ECO:0000256" key="3">
    <source>
        <dbReference type="ARBA" id="ARBA00022448"/>
    </source>
</evidence>
<dbReference type="InterPro" id="IPR024717">
    <property type="entry name" value="NapC/NirT/NrfH"/>
</dbReference>
<evidence type="ECO:0000256" key="6">
    <source>
        <dbReference type="ARBA" id="ARBA00022692"/>
    </source>
</evidence>
<evidence type="ECO:0000256" key="7">
    <source>
        <dbReference type="ARBA" id="ARBA00022723"/>
    </source>
</evidence>
<keyword evidence="6 15" id="KW-0812">Transmembrane</keyword>
<sequence>MNWRKLFKPSSRYSVSTLVAVGVVIGVVGYFAMQQTLHATSTDEFCMTCHSNHSLKDEVLASAHGNNRAGVVVQCQQCHIAQEPFNYLVKKIVVSKDIWGYLTIDGFNTQEWLEANRKEQADLALAYLKRIDSSTCQNCHNQVTQEAPEAMKTMAARMHAANYKKEPDQRRTCVDCHKGVAHPYPKG</sequence>
<dbReference type="OrthoDB" id="9782159at2"/>
<feature type="binding site" description="covalent" evidence="13">
    <location>
        <position position="75"/>
    </location>
    <ligand>
        <name>heme</name>
        <dbReference type="ChEBI" id="CHEBI:30413"/>
        <label>2</label>
    </ligand>
</feature>
<evidence type="ECO:0000256" key="1">
    <source>
        <dbReference type="ARBA" id="ARBA00004162"/>
    </source>
</evidence>
<evidence type="ECO:0000313" key="18">
    <source>
        <dbReference type="Proteomes" id="UP000184268"/>
    </source>
</evidence>
<protein>
    <recommendedName>
        <fullName evidence="12">Cytochrome c-type protein</fullName>
    </recommendedName>
</protein>
<keyword evidence="11 15" id="KW-0472">Membrane</keyword>
<dbReference type="Gene3D" id="1.10.3820.10">
    <property type="entry name" value="Di-heme elbow motif domain"/>
    <property type="match status" value="1"/>
</dbReference>
<feature type="binding site" evidence="13">
    <location>
        <position position="90"/>
    </location>
    <ligand>
        <name>a menaquinol</name>
        <dbReference type="ChEBI" id="CHEBI:18151"/>
    </ligand>
</feature>
<comment type="cofactor">
    <cofactor evidence="13">
        <name>heme</name>
        <dbReference type="ChEBI" id="CHEBI:30413"/>
    </cofactor>
    <text evidence="13">Binds 4 heme groups per subunit.</text>
</comment>
<feature type="binding site" description="covalent" evidence="13">
    <location>
        <position position="78"/>
    </location>
    <ligand>
        <name>heme</name>
        <dbReference type="ChEBI" id="CHEBI:30413"/>
        <label>2</label>
    </ligand>
</feature>
<evidence type="ECO:0000256" key="2">
    <source>
        <dbReference type="ARBA" id="ARBA00007395"/>
    </source>
</evidence>
<dbReference type="GO" id="GO:0020037">
    <property type="term" value="F:heme binding"/>
    <property type="evidence" value="ECO:0007669"/>
    <property type="project" value="InterPro"/>
</dbReference>
<keyword evidence="8 12" id="KW-0249">Electron transport</keyword>
<proteinExistence type="inferred from homology"/>
<dbReference type="GO" id="GO:0009055">
    <property type="term" value="F:electron transfer activity"/>
    <property type="evidence" value="ECO:0007669"/>
    <property type="project" value="TreeGrafter"/>
</dbReference>
<keyword evidence="5 12" id="KW-0349">Heme</keyword>
<keyword evidence="4" id="KW-1003">Cell membrane</keyword>
<dbReference type="PIRSF" id="PIRSF000013">
    <property type="entry name" value="4_hem_cytochrm_NapC"/>
    <property type="match status" value="1"/>
</dbReference>
<dbReference type="GO" id="GO:0019333">
    <property type="term" value="P:denitrification pathway"/>
    <property type="evidence" value="ECO:0007669"/>
    <property type="project" value="InterPro"/>
</dbReference>
<feature type="binding site" description="axial binding residue" evidence="14">
    <location>
        <position position="140"/>
    </location>
    <ligand>
        <name>heme</name>
        <dbReference type="ChEBI" id="CHEBI:30413"/>
        <label>3</label>
    </ligand>
    <ligandPart>
        <name>Fe</name>
        <dbReference type="ChEBI" id="CHEBI:18248"/>
    </ligandPart>
</feature>
<feature type="binding site" description="axial binding residue" evidence="14">
    <location>
        <position position="177"/>
    </location>
    <ligand>
        <name>heme</name>
        <dbReference type="ChEBI" id="CHEBI:30413"/>
        <label>4</label>
    </ligand>
    <ligandPart>
        <name>Fe</name>
        <dbReference type="ChEBI" id="CHEBI:18248"/>
    </ligandPart>
</feature>
<evidence type="ECO:0000256" key="8">
    <source>
        <dbReference type="ARBA" id="ARBA00022982"/>
    </source>
</evidence>
<dbReference type="EMBL" id="FQXG01000008">
    <property type="protein sequence ID" value="SHI15804.1"/>
    <property type="molecule type" value="Genomic_DNA"/>
</dbReference>
<keyword evidence="18" id="KW-1185">Reference proteome</keyword>
<keyword evidence="9 15" id="KW-1133">Transmembrane helix</keyword>
<feature type="binding site" evidence="13">
    <location>
        <position position="97"/>
    </location>
    <ligand>
        <name>a menaquinol</name>
        <dbReference type="ChEBI" id="CHEBI:18151"/>
    </ligand>
</feature>
<accession>A0A1M5YVC1</accession>
<gene>
    <name evidence="17" type="ORF">SAMN02745129_4490</name>
</gene>
<evidence type="ECO:0000256" key="4">
    <source>
        <dbReference type="ARBA" id="ARBA00022475"/>
    </source>
</evidence>
<evidence type="ECO:0000256" key="11">
    <source>
        <dbReference type="ARBA" id="ARBA00023136"/>
    </source>
</evidence>
<keyword evidence="3 12" id="KW-0813">Transport</keyword>
<evidence type="ECO:0000313" key="17">
    <source>
        <dbReference type="EMBL" id="SHI15804.1"/>
    </source>
</evidence>
<feature type="binding site" description="axial binding residue" evidence="14">
    <location>
        <position position="97"/>
    </location>
    <ligand>
        <name>heme</name>
        <dbReference type="ChEBI" id="CHEBI:30413"/>
        <label>1</label>
    </ligand>
    <ligandPart>
        <name>Fe</name>
        <dbReference type="ChEBI" id="CHEBI:18248"/>
    </ligandPart>
</feature>
<dbReference type="SUPFAM" id="SSF48695">
    <property type="entry name" value="Multiheme cytochromes"/>
    <property type="match status" value="1"/>
</dbReference>
<dbReference type="Proteomes" id="UP000184268">
    <property type="component" value="Unassembled WGS sequence"/>
</dbReference>
<feature type="binding site" description="axial binding residue" evidence="14">
    <location>
        <position position="79"/>
    </location>
    <ligand>
        <name>heme</name>
        <dbReference type="ChEBI" id="CHEBI:30413"/>
        <label>2</label>
    </ligand>
    <ligandPart>
        <name>Fe</name>
        <dbReference type="ChEBI" id="CHEBI:18248"/>
    </ligandPart>
</feature>
<dbReference type="GO" id="GO:0009061">
    <property type="term" value="P:anaerobic respiration"/>
    <property type="evidence" value="ECO:0007669"/>
    <property type="project" value="TreeGrafter"/>
</dbReference>
<feature type="domain" description="NapC/NirT cytochrome c N-terminal" evidence="16">
    <location>
        <begin position="9"/>
        <end position="186"/>
    </location>
</feature>
<evidence type="ECO:0000256" key="15">
    <source>
        <dbReference type="SAM" id="Phobius"/>
    </source>
</evidence>
<feature type="binding site" description="covalent" evidence="13">
    <location>
        <position position="46"/>
    </location>
    <ligand>
        <name>heme</name>
        <dbReference type="ChEBI" id="CHEBI:30413"/>
        <label>1</label>
    </ligand>
</feature>
<dbReference type="AlphaFoldDB" id="A0A1M5YVC1"/>
<feature type="binding site" description="covalent" evidence="13">
    <location>
        <position position="173"/>
    </location>
    <ligand>
        <name>heme</name>
        <dbReference type="ChEBI" id="CHEBI:30413"/>
        <label>4</label>
    </ligand>
</feature>
<dbReference type="STRING" id="299255.SAMN02745129_4490"/>
<evidence type="ECO:0000256" key="14">
    <source>
        <dbReference type="PIRSR" id="PIRSR000013-2"/>
    </source>
</evidence>
<evidence type="ECO:0000256" key="9">
    <source>
        <dbReference type="ARBA" id="ARBA00022989"/>
    </source>
</evidence>
<dbReference type="GO" id="GO:0005886">
    <property type="term" value="C:plasma membrane"/>
    <property type="evidence" value="ECO:0007669"/>
    <property type="project" value="UniProtKB-SubCell"/>
</dbReference>
<evidence type="ECO:0000259" key="16">
    <source>
        <dbReference type="Pfam" id="PF03264"/>
    </source>
</evidence>
<feature type="binding site" description="covalent" evidence="13">
    <location>
        <position position="176"/>
    </location>
    <ligand>
        <name>heme</name>
        <dbReference type="ChEBI" id="CHEBI:30413"/>
        <label>4</label>
    </ligand>
</feature>
<feature type="binding site" description="covalent" evidence="13">
    <location>
        <position position="139"/>
    </location>
    <ligand>
        <name>heme</name>
        <dbReference type="ChEBI" id="CHEBI:30413"/>
        <label>4</label>
    </ligand>
</feature>
<reference evidence="17 18" key="1">
    <citation type="submission" date="2016-11" db="EMBL/GenBank/DDBJ databases">
        <authorList>
            <person name="Jaros S."/>
            <person name="Januszkiewicz K."/>
            <person name="Wedrychowicz H."/>
        </authorList>
    </citation>
    <scope>NUCLEOTIDE SEQUENCE [LARGE SCALE GENOMIC DNA]</scope>
    <source>
        <strain evidence="17 18">DSM 16917</strain>
    </source>
</reference>
<dbReference type="Pfam" id="PF03264">
    <property type="entry name" value="Cytochrom_NNT"/>
    <property type="match status" value="1"/>
</dbReference>
<comment type="subcellular location">
    <subcellularLocation>
        <location evidence="1">Cell membrane</location>
        <topology evidence="1">Single-pass membrane protein</topology>
    </subcellularLocation>
</comment>
<feature type="binding site" description="axial binding residue" evidence="14">
    <location>
        <position position="182"/>
    </location>
    <ligand>
        <name>heme</name>
        <dbReference type="ChEBI" id="CHEBI:30413"/>
        <label>2</label>
    </ligand>
    <ligandPart>
        <name>Fe</name>
        <dbReference type="ChEBI" id="CHEBI:18248"/>
    </ligandPart>
</feature>
<evidence type="ECO:0000256" key="12">
    <source>
        <dbReference type="PIRNR" id="PIRNR000013"/>
    </source>
</evidence>
<dbReference type="PANTHER" id="PTHR30333:SF3">
    <property type="entry name" value="CYTOCHROME C-TYPE PROTEIN TORY"/>
    <property type="match status" value="1"/>
</dbReference>
<dbReference type="PANTHER" id="PTHR30333">
    <property type="entry name" value="CYTOCHROME C-TYPE PROTEIN"/>
    <property type="match status" value="1"/>
</dbReference>
<feature type="binding site" description="covalent" evidence="13">
    <location>
        <position position="49"/>
    </location>
    <ligand>
        <name>heme</name>
        <dbReference type="ChEBI" id="CHEBI:30413"/>
        <label>1</label>
    </ligand>
</feature>
<comment type="similarity">
    <text evidence="2">Belongs to the NapC/NirT/NrfH family.</text>
</comment>